<protein>
    <recommendedName>
        <fullName evidence="2">Penicillin-binding protein transpeptidase domain-containing protein</fullName>
    </recommendedName>
</protein>
<reference evidence="1" key="1">
    <citation type="journal article" date="2014" name="Front. Microbiol.">
        <title>High frequency of phylogenetically diverse reductive dehalogenase-homologous genes in deep subseafloor sedimentary metagenomes.</title>
        <authorList>
            <person name="Kawai M."/>
            <person name="Futagami T."/>
            <person name="Toyoda A."/>
            <person name="Takaki Y."/>
            <person name="Nishi S."/>
            <person name="Hori S."/>
            <person name="Arai W."/>
            <person name="Tsubouchi T."/>
            <person name="Morono Y."/>
            <person name="Uchiyama I."/>
            <person name="Ito T."/>
            <person name="Fujiyama A."/>
            <person name="Inagaki F."/>
            <person name="Takami H."/>
        </authorList>
    </citation>
    <scope>NUCLEOTIDE SEQUENCE</scope>
    <source>
        <strain evidence="1">Expedition CK06-06</strain>
    </source>
</reference>
<dbReference type="InterPro" id="IPR012338">
    <property type="entry name" value="Beta-lactam/transpept-like"/>
</dbReference>
<name>X1Q9V0_9ZZZZ</name>
<comment type="caution">
    <text evidence="1">The sequence shown here is derived from an EMBL/GenBank/DDBJ whole genome shotgun (WGS) entry which is preliminary data.</text>
</comment>
<organism evidence="1">
    <name type="scientific">marine sediment metagenome</name>
    <dbReference type="NCBI Taxonomy" id="412755"/>
    <lineage>
        <taxon>unclassified sequences</taxon>
        <taxon>metagenomes</taxon>
        <taxon>ecological metagenomes</taxon>
    </lineage>
</organism>
<dbReference type="AlphaFoldDB" id="X1Q9V0"/>
<dbReference type="Gene3D" id="3.30.450.330">
    <property type="match status" value="1"/>
</dbReference>
<gene>
    <name evidence="1" type="ORF">S06H3_62826</name>
</gene>
<evidence type="ECO:0000313" key="1">
    <source>
        <dbReference type="EMBL" id="GAI51586.1"/>
    </source>
</evidence>
<proteinExistence type="predicted"/>
<dbReference type="SUPFAM" id="SSF56601">
    <property type="entry name" value="beta-lactamase/transpeptidase-like"/>
    <property type="match status" value="1"/>
</dbReference>
<evidence type="ECO:0008006" key="2">
    <source>
        <dbReference type="Google" id="ProtNLM"/>
    </source>
</evidence>
<dbReference type="EMBL" id="BARV01041527">
    <property type="protein sequence ID" value="GAI51586.1"/>
    <property type="molecule type" value="Genomic_DNA"/>
</dbReference>
<accession>X1Q9V0</accession>
<sequence length="61" mass="7139">DDVIHTFVGFFPASNPKYIVLVKMDRPQWGKEAASYTVTLAFREVEQFLINYYNIPPDEEQ</sequence>
<feature type="non-terminal residue" evidence="1">
    <location>
        <position position="1"/>
    </location>
</feature>